<sequence>MGELAGKPFTAAQERAQRSALRPPSWRPQRMLNGVRQLLRAAMHGSQPRADRALRLARDNLDRACEQLFRALLNHETPWRGASGGSVRVAHALSETIAFERAYAAAGGRIAANHPDLHDVYLPCLERFTFTELLLLRDRLGASVAPAWRPHPAQHGDLLLAHYHRAVKDEIAARQRPFAGVMRVLQRDMPQRAELDAALRRLATALSHRERRGEPPMRLLNDLAGSQGNEALMQALRALASPSLRLRCAPAQRPVRVAISAPDGGAGDCARLVKDTLEDCLRSRLVARAQVAFKQGEATRQPPAKVLDGVLRILTEGVTAMRGAGTPMATYDYGIAMALLARALTEGDIDPMRYLAALDAGSLQTFADHLPALPAARRRELLAAIAQARKTVAPEGASRAVRPSISRTIERVGLQAAPILARVVARLQAELGSQAAQADIPGALHVAAPSRDALTRMSIDVTPRNDGDVEVSVSANLISSAKRGPLSVTYVSRIGPDLRPLRGALRHVRNRG</sequence>
<evidence type="ECO:0000313" key="2">
    <source>
        <dbReference type="EMBL" id="ARP88386.1"/>
    </source>
</evidence>
<evidence type="ECO:0000313" key="3">
    <source>
        <dbReference type="Proteomes" id="UP000194139"/>
    </source>
</evidence>
<evidence type="ECO:0000256" key="1">
    <source>
        <dbReference type="SAM" id="MobiDB-lite"/>
    </source>
</evidence>
<dbReference type="EMBL" id="CP021109">
    <property type="protein sequence ID" value="ARP88386.1"/>
    <property type="molecule type" value="Genomic_DNA"/>
</dbReference>
<gene>
    <name evidence="2" type="ORF">CAL13_20815</name>
</gene>
<accession>A0A1W6Z523</accession>
<reference evidence="2 3" key="1">
    <citation type="submission" date="2017-05" db="EMBL/GenBank/DDBJ databases">
        <title>Complete and WGS of Bordetella genogroups.</title>
        <authorList>
            <person name="Spilker T."/>
            <person name="LiPuma J."/>
        </authorList>
    </citation>
    <scope>NUCLEOTIDE SEQUENCE [LARGE SCALE GENOMIC DNA]</scope>
    <source>
        <strain evidence="2 3">AU17164</strain>
    </source>
</reference>
<dbReference type="AlphaFoldDB" id="A0A1W6Z523"/>
<proteinExistence type="predicted"/>
<dbReference type="Proteomes" id="UP000194139">
    <property type="component" value="Chromosome"/>
</dbReference>
<name>A0A1W6Z523_9BORD</name>
<feature type="region of interest" description="Disordered" evidence="1">
    <location>
        <begin position="1"/>
        <end position="27"/>
    </location>
</feature>
<protein>
    <submittedName>
        <fullName evidence="2">Uncharacterized protein</fullName>
    </submittedName>
</protein>
<keyword evidence="3" id="KW-1185">Reference proteome</keyword>
<organism evidence="2 3">
    <name type="scientific">Bordetella genomosp. 9</name>
    <dbReference type="NCBI Taxonomy" id="1416803"/>
    <lineage>
        <taxon>Bacteria</taxon>
        <taxon>Pseudomonadati</taxon>
        <taxon>Pseudomonadota</taxon>
        <taxon>Betaproteobacteria</taxon>
        <taxon>Burkholderiales</taxon>
        <taxon>Alcaligenaceae</taxon>
        <taxon>Bordetella</taxon>
    </lineage>
</organism>